<keyword evidence="4" id="KW-1185">Reference proteome</keyword>
<evidence type="ECO:0000256" key="2">
    <source>
        <dbReference type="SAM" id="Phobius"/>
    </source>
</evidence>
<keyword evidence="2" id="KW-1133">Transmembrane helix</keyword>
<reference evidence="3" key="1">
    <citation type="submission" date="2020-05" db="UniProtKB">
        <authorList>
            <consortium name="EnsemblMetazoa"/>
        </authorList>
    </citation>
    <scope>IDENTIFICATION</scope>
    <source>
        <strain evidence="3">MAF</strain>
    </source>
</reference>
<keyword evidence="2" id="KW-0472">Membrane</keyword>
<accession>A0A182V4K8</accession>
<feature type="transmembrane region" description="Helical" evidence="2">
    <location>
        <begin position="180"/>
        <end position="203"/>
    </location>
</feature>
<feature type="region of interest" description="Disordered" evidence="1">
    <location>
        <begin position="288"/>
        <end position="324"/>
    </location>
</feature>
<protein>
    <submittedName>
        <fullName evidence="3">Uncharacterized protein</fullName>
    </submittedName>
</protein>
<name>A0A182V4K8_ANOME</name>
<dbReference type="EnsemblMetazoa" id="AMEM008750-RA">
    <property type="protein sequence ID" value="AMEM008750-PA"/>
    <property type="gene ID" value="AMEM008750"/>
</dbReference>
<organism evidence="3 4">
    <name type="scientific">Anopheles merus</name>
    <name type="common">Mosquito</name>
    <dbReference type="NCBI Taxonomy" id="30066"/>
    <lineage>
        <taxon>Eukaryota</taxon>
        <taxon>Metazoa</taxon>
        <taxon>Ecdysozoa</taxon>
        <taxon>Arthropoda</taxon>
        <taxon>Hexapoda</taxon>
        <taxon>Insecta</taxon>
        <taxon>Pterygota</taxon>
        <taxon>Neoptera</taxon>
        <taxon>Endopterygota</taxon>
        <taxon>Diptera</taxon>
        <taxon>Nematocera</taxon>
        <taxon>Culicoidea</taxon>
        <taxon>Culicidae</taxon>
        <taxon>Anophelinae</taxon>
        <taxon>Anopheles</taxon>
    </lineage>
</organism>
<feature type="compositionally biased region" description="Low complexity" evidence="1">
    <location>
        <begin position="302"/>
        <end position="314"/>
    </location>
</feature>
<feature type="transmembrane region" description="Helical" evidence="2">
    <location>
        <begin position="215"/>
        <end position="239"/>
    </location>
</feature>
<feature type="transmembrane region" description="Helical" evidence="2">
    <location>
        <begin position="259"/>
        <end position="284"/>
    </location>
</feature>
<evidence type="ECO:0000313" key="3">
    <source>
        <dbReference type="EnsemblMetazoa" id="AMEM008750-PA"/>
    </source>
</evidence>
<proteinExistence type="predicted"/>
<sequence>MQPFECRNTVSVHGRPASPDACSSPPTMLVHRNFCTFFVGSITPPRTRVVVRPCGGFASASGTRPSACSRALANPFSRCHCWYIASPGWYGKKVLPPTPPPPPPPLPPDAAAAAAAAIDSISVTKRCGRPRFPSGRTGLRGEFRRLPTTLEQLGRLVLFSRRPTSTTPITTLGTIRNDKLLPIAIGTDVIVCILADLVLFVDLCLLGKELVRIEVLFLIVVFILEMLLLLLLLIAVFLLPISVRIDSFLLNLIRSQVSFLAIVLHLCCTFPVSVTIGFFILPLLSSSSPSGRPPVRCRLRSVDSSSSSSSSSLPSSPPSPLRDNRRRLLDSSGAAAAADWYERSFAPTIPSPESAASPSSAKKLTRFLRSKRSFCTHWALYLKKASMLRIQLAHMFAS</sequence>
<dbReference type="AlphaFoldDB" id="A0A182V4K8"/>
<dbReference type="VEuPathDB" id="VectorBase:AMEM008750"/>
<keyword evidence="2" id="KW-0812">Transmembrane</keyword>
<evidence type="ECO:0000313" key="4">
    <source>
        <dbReference type="Proteomes" id="UP000075903"/>
    </source>
</evidence>
<evidence type="ECO:0000256" key="1">
    <source>
        <dbReference type="SAM" id="MobiDB-lite"/>
    </source>
</evidence>
<dbReference type="Proteomes" id="UP000075903">
    <property type="component" value="Unassembled WGS sequence"/>
</dbReference>